<dbReference type="Proteomes" id="UP000195105">
    <property type="component" value="Unassembled WGS sequence"/>
</dbReference>
<proteinExistence type="predicted"/>
<name>A0A243Q2J6_9ACTN</name>
<gene>
    <name evidence="1" type="ORF">CA983_44435</name>
</gene>
<evidence type="ECO:0000313" key="2">
    <source>
        <dbReference type="Proteomes" id="UP000195105"/>
    </source>
</evidence>
<sequence>MAVLLQLPDTRAFVARRLPGKGKKSVSTAMLEFGSALRPLPYERLANNCDSDELRQQLGRRIGLGDVRSEPQPGSLQTPFAVHLGHAVPLCLQNQDEITTRSILFHRQGERDGGARLTSTLPYFLGAVGEDQAQKQHDLTAARRLLRRRQQDLKVAETADGDIDAHLHQLLSQARTAGLISAGDEFDSREALIDALREAVRFPPPATGEE</sequence>
<dbReference type="AlphaFoldDB" id="A0A243Q2J6"/>
<comment type="caution">
    <text evidence="1">The sequence shown here is derived from an EMBL/GenBank/DDBJ whole genome shotgun (WGS) entry which is preliminary data.</text>
</comment>
<evidence type="ECO:0000313" key="1">
    <source>
        <dbReference type="EMBL" id="OUC75490.1"/>
    </source>
</evidence>
<feature type="non-terminal residue" evidence="1">
    <location>
        <position position="210"/>
    </location>
</feature>
<keyword evidence="2" id="KW-1185">Reference proteome</keyword>
<reference evidence="1 2" key="1">
    <citation type="submission" date="2017-05" db="EMBL/GenBank/DDBJ databases">
        <title>Biotechnological potential of actinobacteria isolated from South African environments.</title>
        <authorList>
            <person name="Le Roes-Hill M."/>
            <person name="Prins A."/>
            <person name="Durrell K.A."/>
        </authorList>
    </citation>
    <scope>NUCLEOTIDE SEQUENCE [LARGE SCALE GENOMIC DNA]</scope>
    <source>
        <strain evidence="1 2">HMC13</strain>
    </source>
</reference>
<accession>A0A243Q2J6</accession>
<protein>
    <submittedName>
        <fullName evidence="1">Uncharacterized protein</fullName>
    </submittedName>
</protein>
<organism evidence="1 2">
    <name type="scientific">Streptomyces swartbergensis</name>
    <dbReference type="NCBI Taxonomy" id="487165"/>
    <lineage>
        <taxon>Bacteria</taxon>
        <taxon>Bacillati</taxon>
        <taxon>Actinomycetota</taxon>
        <taxon>Actinomycetes</taxon>
        <taxon>Kitasatosporales</taxon>
        <taxon>Streptomycetaceae</taxon>
        <taxon>Streptomyces</taxon>
    </lineage>
</organism>
<dbReference type="EMBL" id="NGFN01000829">
    <property type="protein sequence ID" value="OUC75490.1"/>
    <property type="molecule type" value="Genomic_DNA"/>
</dbReference>